<proteinExistence type="predicted"/>
<feature type="transmembrane region" description="Helical" evidence="1">
    <location>
        <begin position="83"/>
        <end position="103"/>
    </location>
</feature>
<keyword evidence="1" id="KW-0812">Transmembrane</keyword>
<dbReference type="Pfam" id="PF04773">
    <property type="entry name" value="FecR"/>
    <property type="match status" value="1"/>
</dbReference>
<keyword evidence="5" id="KW-1185">Reference proteome</keyword>
<name>A0A4Y8L3J7_9BACT</name>
<dbReference type="PANTHER" id="PTHR30273:SF2">
    <property type="entry name" value="PROTEIN FECR"/>
    <property type="match status" value="1"/>
</dbReference>
<dbReference type="AlphaFoldDB" id="A0A4Y8L3J7"/>
<dbReference type="InterPro" id="IPR006860">
    <property type="entry name" value="FecR"/>
</dbReference>
<accession>A0A4Y8L3J7</accession>
<gene>
    <name evidence="4" type="ORF">E2605_15420</name>
</gene>
<feature type="domain" description="FecR protein" evidence="2">
    <location>
        <begin position="118"/>
        <end position="212"/>
    </location>
</feature>
<dbReference type="OrthoDB" id="1523735at2"/>
<evidence type="ECO:0000313" key="5">
    <source>
        <dbReference type="Proteomes" id="UP000297861"/>
    </source>
</evidence>
<reference evidence="4 5" key="1">
    <citation type="submission" date="2019-03" db="EMBL/GenBank/DDBJ databases">
        <title>San Antonio Military Medical Center submission to MRSN (WRAIR), pending publication.</title>
        <authorList>
            <person name="Blyth D.M."/>
            <person name="Mccarthy S.L."/>
            <person name="Schall S.E."/>
            <person name="Stam J.A."/>
            <person name="Ong A.C."/>
            <person name="Mcgann P.T."/>
        </authorList>
    </citation>
    <scope>NUCLEOTIDE SEQUENCE [LARGE SCALE GENOMIC DNA]</scope>
    <source>
        <strain evidence="4 5">MRSN571793</strain>
    </source>
</reference>
<dbReference type="Gene3D" id="2.60.120.1440">
    <property type="match status" value="1"/>
</dbReference>
<feature type="domain" description="Protein FecR C-terminal" evidence="3">
    <location>
        <begin position="257"/>
        <end position="324"/>
    </location>
</feature>
<comment type="caution">
    <text evidence="4">The sequence shown here is derived from an EMBL/GenBank/DDBJ whole genome shotgun (WGS) entry which is preliminary data.</text>
</comment>
<dbReference type="InterPro" id="IPR032508">
    <property type="entry name" value="FecR_C"/>
</dbReference>
<sequence>MKPEECVELFERYVYGKASDMEIARLTDWIKNNPELSCWLEQQIENSPSEIDPTIQHRMLRNIQKEIKQEDEPLHLPASKKRWWLVAAAVLPILTAMGMYFYLTAKGSTDKTDLSPYTIAVEQGQKASVTLPDGTKVWLNSKSKLICTPDFNIKNRELSLSGEAYFEVAHNKDKPFRVKCNDILVEALGTAFVVRAYDDDETVSSVLINGKIRVGTPGGELLLSPNERIEYDKHTHSNEVKQVTNATDFTGWRDNQFRFEHASLKEIAKSIERTYNVQLIFASKDIENQYFTGTINNSSLESMLNILALTSSLKFRIEDQQVILQKK</sequence>
<evidence type="ECO:0000313" key="4">
    <source>
        <dbReference type="EMBL" id="TFD94748.1"/>
    </source>
</evidence>
<dbReference type="Proteomes" id="UP000297861">
    <property type="component" value="Unassembled WGS sequence"/>
</dbReference>
<dbReference type="InterPro" id="IPR012373">
    <property type="entry name" value="Ferrdict_sens_TM"/>
</dbReference>
<dbReference type="RefSeq" id="WP_134437131.1">
    <property type="nucleotide sequence ID" value="NZ_SOML01000010.1"/>
</dbReference>
<dbReference type="STRING" id="1121485.GCA_000426485_01750"/>
<evidence type="ECO:0000256" key="1">
    <source>
        <dbReference type="SAM" id="Phobius"/>
    </source>
</evidence>
<keyword evidence="1" id="KW-1133">Transmembrane helix</keyword>
<evidence type="ECO:0000259" key="3">
    <source>
        <dbReference type="Pfam" id="PF16344"/>
    </source>
</evidence>
<keyword evidence="1" id="KW-0472">Membrane</keyword>
<dbReference type="GO" id="GO:0016989">
    <property type="term" value="F:sigma factor antagonist activity"/>
    <property type="evidence" value="ECO:0007669"/>
    <property type="project" value="TreeGrafter"/>
</dbReference>
<dbReference type="PANTHER" id="PTHR30273">
    <property type="entry name" value="PERIPLASMIC SIGNAL SENSOR AND SIGMA FACTOR ACTIVATOR FECR-RELATED"/>
    <property type="match status" value="1"/>
</dbReference>
<evidence type="ECO:0000259" key="2">
    <source>
        <dbReference type="Pfam" id="PF04773"/>
    </source>
</evidence>
<organism evidence="4 5">
    <name type="scientific">Dysgonomonas capnocytophagoides</name>
    <dbReference type="NCBI Taxonomy" id="45254"/>
    <lineage>
        <taxon>Bacteria</taxon>
        <taxon>Pseudomonadati</taxon>
        <taxon>Bacteroidota</taxon>
        <taxon>Bacteroidia</taxon>
        <taxon>Bacteroidales</taxon>
        <taxon>Dysgonomonadaceae</taxon>
        <taxon>Dysgonomonas</taxon>
    </lineage>
</organism>
<protein>
    <submittedName>
        <fullName evidence="4">FecR family protein</fullName>
    </submittedName>
</protein>
<dbReference type="Pfam" id="PF16344">
    <property type="entry name" value="FecR_C"/>
    <property type="match status" value="1"/>
</dbReference>
<dbReference type="EMBL" id="SOML01000010">
    <property type="protein sequence ID" value="TFD94748.1"/>
    <property type="molecule type" value="Genomic_DNA"/>
</dbReference>
<dbReference type="Gene3D" id="3.55.50.30">
    <property type="match status" value="1"/>
</dbReference>
<dbReference type="PIRSF" id="PIRSF018266">
    <property type="entry name" value="FecR"/>
    <property type="match status" value="1"/>
</dbReference>